<dbReference type="EMBL" id="EU953353">
    <property type="protein sequence ID" value="ACG25471.1"/>
    <property type="molecule type" value="mRNA"/>
</dbReference>
<evidence type="ECO:0000256" key="1">
    <source>
        <dbReference type="SAM" id="MobiDB-lite"/>
    </source>
</evidence>
<dbReference type="AlphaFoldDB" id="B6SKT8"/>
<organism evidence="2">
    <name type="scientific">Zea mays</name>
    <name type="common">Maize</name>
    <dbReference type="NCBI Taxonomy" id="4577"/>
    <lineage>
        <taxon>Eukaryota</taxon>
        <taxon>Viridiplantae</taxon>
        <taxon>Streptophyta</taxon>
        <taxon>Embryophyta</taxon>
        <taxon>Tracheophyta</taxon>
        <taxon>Spermatophyta</taxon>
        <taxon>Magnoliopsida</taxon>
        <taxon>Liliopsida</taxon>
        <taxon>Poales</taxon>
        <taxon>Poaceae</taxon>
        <taxon>PACMAD clade</taxon>
        <taxon>Panicoideae</taxon>
        <taxon>Andropogonodae</taxon>
        <taxon>Andropogoneae</taxon>
        <taxon>Tripsacinae</taxon>
        <taxon>Zea</taxon>
    </lineage>
</organism>
<proteinExistence type="evidence at transcript level"/>
<reference evidence="2" key="1">
    <citation type="journal article" date="2009" name="Plant Mol. Biol.">
        <title>Insights into corn genes derived from large-scale cDNA sequencing.</title>
        <authorList>
            <person name="Alexandrov N.N."/>
            <person name="Brover V.V."/>
            <person name="Freidin S."/>
            <person name="Troukhan M.E."/>
            <person name="Tatarinova T.V."/>
            <person name="Zhang H."/>
            <person name="Swaller T.J."/>
            <person name="Lu Y.P."/>
            <person name="Bouck J."/>
            <person name="Flavell R.B."/>
            <person name="Feldmann K.A."/>
        </authorList>
    </citation>
    <scope>NUCLEOTIDE SEQUENCE</scope>
</reference>
<name>B6SKT8_MAIZE</name>
<protein>
    <submittedName>
        <fullName evidence="2">Uncharacterized protein</fullName>
    </submittedName>
</protein>
<accession>B6SKT8</accession>
<feature type="region of interest" description="Disordered" evidence="1">
    <location>
        <begin position="163"/>
        <end position="222"/>
    </location>
</feature>
<sequence length="239" mass="25779">MAGAWPSARRGCALTARSSPSSCARSLLSGTPPSASAPIPVPNASRRPWVLQKNLPPPLMEKDPAALCSDFLAAVLLIFWARGAYLPARRAQPPFSFHATIHTWLSSRTPFHTITLSSSSVVSSSGCLSCNTRALDRIQSSILDSSACYSPTGSLTFSIPSSFRASSRNPKSRVKTEPTAWCSPSARQKARTGRQLSRQQPHPRLHRSNNFVSSPFKSESSSVGSSLTLQLQLELIMVS</sequence>
<feature type="compositionally biased region" description="Low complexity" evidence="1">
    <location>
        <begin position="213"/>
        <end position="222"/>
    </location>
</feature>
<evidence type="ECO:0000313" key="2">
    <source>
        <dbReference type="EMBL" id="ACG25471.1"/>
    </source>
</evidence>